<evidence type="ECO:0000313" key="2">
    <source>
        <dbReference type="EMBL" id="RPA82554.1"/>
    </source>
</evidence>
<dbReference type="Proteomes" id="UP000275078">
    <property type="component" value="Unassembled WGS sequence"/>
</dbReference>
<dbReference type="AlphaFoldDB" id="A0A3N4ILR7"/>
<gene>
    <name evidence="2" type="ORF">BJ508DRAFT_413991</name>
</gene>
<feature type="signal peptide" evidence="1">
    <location>
        <begin position="1"/>
        <end position="25"/>
    </location>
</feature>
<keyword evidence="3" id="KW-1185">Reference proteome</keyword>
<dbReference type="EMBL" id="ML119670">
    <property type="protein sequence ID" value="RPA82554.1"/>
    <property type="molecule type" value="Genomic_DNA"/>
</dbReference>
<protein>
    <submittedName>
        <fullName evidence="2">Uncharacterized protein</fullName>
    </submittedName>
</protein>
<keyword evidence="1" id="KW-0732">Signal</keyword>
<evidence type="ECO:0000256" key="1">
    <source>
        <dbReference type="SAM" id="SignalP"/>
    </source>
</evidence>
<evidence type="ECO:0000313" key="3">
    <source>
        <dbReference type="Proteomes" id="UP000275078"/>
    </source>
</evidence>
<name>A0A3N4ILR7_ASCIM</name>
<feature type="chain" id="PRO_5018096723" evidence="1">
    <location>
        <begin position="26"/>
        <end position="210"/>
    </location>
</feature>
<proteinExistence type="predicted"/>
<sequence>MARHSTILAYLLGFLFIISLPLATATHLLDPPLLPATAELLKVGTGLQNGRHWSEDDDRIMVLSTTQLPLYKVPSDHTINKDYAHKMTEAHGMLVDYEDLSTLPHKPYPYLRCENQINGDVRNMHESLVRMDMLKGKMMVLYIEREVRNCWGMREEDLKVQKNEGGRGLGWLQLEGRGGKEWGSLMQVEGVNKYPDYDDWHNWDYDDYYY</sequence>
<accession>A0A3N4ILR7</accession>
<organism evidence="2 3">
    <name type="scientific">Ascobolus immersus RN42</name>
    <dbReference type="NCBI Taxonomy" id="1160509"/>
    <lineage>
        <taxon>Eukaryota</taxon>
        <taxon>Fungi</taxon>
        <taxon>Dikarya</taxon>
        <taxon>Ascomycota</taxon>
        <taxon>Pezizomycotina</taxon>
        <taxon>Pezizomycetes</taxon>
        <taxon>Pezizales</taxon>
        <taxon>Ascobolaceae</taxon>
        <taxon>Ascobolus</taxon>
    </lineage>
</organism>
<reference evidence="2 3" key="1">
    <citation type="journal article" date="2018" name="Nat. Ecol. Evol.">
        <title>Pezizomycetes genomes reveal the molecular basis of ectomycorrhizal truffle lifestyle.</title>
        <authorList>
            <person name="Murat C."/>
            <person name="Payen T."/>
            <person name="Noel B."/>
            <person name="Kuo A."/>
            <person name="Morin E."/>
            <person name="Chen J."/>
            <person name="Kohler A."/>
            <person name="Krizsan K."/>
            <person name="Balestrini R."/>
            <person name="Da Silva C."/>
            <person name="Montanini B."/>
            <person name="Hainaut M."/>
            <person name="Levati E."/>
            <person name="Barry K.W."/>
            <person name="Belfiori B."/>
            <person name="Cichocki N."/>
            <person name="Clum A."/>
            <person name="Dockter R.B."/>
            <person name="Fauchery L."/>
            <person name="Guy J."/>
            <person name="Iotti M."/>
            <person name="Le Tacon F."/>
            <person name="Lindquist E.A."/>
            <person name="Lipzen A."/>
            <person name="Malagnac F."/>
            <person name="Mello A."/>
            <person name="Molinier V."/>
            <person name="Miyauchi S."/>
            <person name="Poulain J."/>
            <person name="Riccioni C."/>
            <person name="Rubini A."/>
            <person name="Sitrit Y."/>
            <person name="Splivallo R."/>
            <person name="Traeger S."/>
            <person name="Wang M."/>
            <person name="Zifcakova L."/>
            <person name="Wipf D."/>
            <person name="Zambonelli A."/>
            <person name="Paolocci F."/>
            <person name="Nowrousian M."/>
            <person name="Ottonello S."/>
            <person name="Baldrian P."/>
            <person name="Spatafora J.W."/>
            <person name="Henrissat B."/>
            <person name="Nagy L.G."/>
            <person name="Aury J.M."/>
            <person name="Wincker P."/>
            <person name="Grigoriev I.V."/>
            <person name="Bonfante P."/>
            <person name="Martin F.M."/>
        </authorList>
    </citation>
    <scope>NUCLEOTIDE SEQUENCE [LARGE SCALE GENOMIC DNA]</scope>
    <source>
        <strain evidence="2 3">RN42</strain>
    </source>
</reference>